<feature type="site" description="Transition state stabilizer" evidence="8">
    <location>
        <position position="46"/>
    </location>
</feature>
<evidence type="ECO:0000256" key="9">
    <source>
        <dbReference type="RuleBase" id="RU004395"/>
    </source>
</evidence>
<comment type="pathway">
    <text evidence="2 8">Isoprenoid biosynthesis; isopentenyl diphosphate biosynthesis via DXP pathway; isopentenyl diphosphate from 1-deoxy-D-xylulose 5-phosphate: step 4/6.</text>
</comment>
<dbReference type="FunFam" id="3.30.1330.50:FF:000001">
    <property type="entry name" value="2-C-methyl-D-erythritol 2,4-cyclodiphosphate synthase"/>
    <property type="match status" value="1"/>
</dbReference>
<protein>
    <recommendedName>
        <fullName evidence="4 8">2-C-methyl-D-erythritol 2,4-cyclodiphosphate synthase</fullName>
        <shortName evidence="8">MECDP-synthase</shortName>
        <shortName evidence="8">MECPP-synthase</shortName>
        <shortName evidence="8">MECPS</shortName>
        <ecNumber evidence="4 8">4.6.1.12</ecNumber>
    </recommendedName>
</protein>
<comment type="subunit">
    <text evidence="8">Homotrimer.</text>
</comment>
<dbReference type="SUPFAM" id="SSF69765">
    <property type="entry name" value="IpsF-like"/>
    <property type="match status" value="1"/>
</dbReference>
<accession>A0A7Y9LPE2</accession>
<dbReference type="InterPro" id="IPR003526">
    <property type="entry name" value="MECDP_synthase"/>
</dbReference>
<dbReference type="UniPathway" id="UPA00056">
    <property type="reaction ID" value="UER00095"/>
</dbReference>
<dbReference type="GO" id="GO:0016114">
    <property type="term" value="P:terpenoid biosynthetic process"/>
    <property type="evidence" value="ECO:0007669"/>
    <property type="project" value="InterPro"/>
</dbReference>
<comment type="function">
    <text evidence="8">Involved in the biosynthesis of isopentenyl diphosphate (IPP) and dimethylallyl diphosphate (DMAPP), two major building blocks of isoprenoid compounds. Catalyzes the conversion of 4-diphosphocytidyl-2-C-methyl-D-erythritol 2-phosphate (CDP-ME2P) to 2-C-methyl-D-erythritol 2,4-cyclodiphosphate (ME-CPP) with a corresponding release of cytidine 5-monophosphate (CMP).</text>
</comment>
<feature type="binding site" evidence="8">
    <location>
        <begin position="68"/>
        <end position="70"/>
    </location>
    <ligand>
        <name>4-CDP-2-C-methyl-D-erythritol 2-phosphate</name>
        <dbReference type="ChEBI" id="CHEBI:57919"/>
    </ligand>
</feature>
<proteinExistence type="inferred from homology"/>
<dbReference type="GO" id="GO:0008685">
    <property type="term" value="F:2-C-methyl-D-erythritol 2,4-cyclodiphosphate synthase activity"/>
    <property type="evidence" value="ECO:0007669"/>
    <property type="project" value="UniProtKB-UniRule"/>
</dbReference>
<feature type="binding site" evidence="8">
    <location>
        <begin position="20"/>
        <end position="22"/>
    </location>
    <ligand>
        <name>4-CDP-2-C-methyl-D-erythritol 2-phosphate</name>
        <dbReference type="ChEBI" id="CHEBI:57919"/>
    </ligand>
</feature>
<name>A0A7Y9LPE2_9BURK</name>
<evidence type="ECO:0000259" key="10">
    <source>
        <dbReference type="Pfam" id="PF02542"/>
    </source>
</evidence>
<dbReference type="HAMAP" id="MF_00107">
    <property type="entry name" value="IspF"/>
    <property type="match status" value="1"/>
</dbReference>
<evidence type="ECO:0000313" key="12">
    <source>
        <dbReference type="Proteomes" id="UP000542125"/>
    </source>
</evidence>
<dbReference type="Gene3D" id="3.30.1330.50">
    <property type="entry name" value="2-C-methyl-D-erythritol 2,4-cyclodiphosphate synthase"/>
    <property type="match status" value="1"/>
</dbReference>
<keyword evidence="7 8" id="KW-0456">Lyase</keyword>
<feature type="binding site" evidence="8">
    <location>
        <position position="154"/>
    </location>
    <ligand>
        <name>4-CDP-2-C-methyl-D-erythritol 2-phosphate</name>
        <dbReference type="ChEBI" id="CHEBI:57919"/>
    </ligand>
</feature>
<gene>
    <name evidence="8" type="primary">ispF</name>
    <name evidence="11" type="ORF">FHW18_003629</name>
</gene>
<dbReference type="PROSITE" id="PS01350">
    <property type="entry name" value="ISPF"/>
    <property type="match status" value="1"/>
</dbReference>
<dbReference type="EC" id="4.6.1.12" evidence="4 8"/>
<keyword evidence="6 8" id="KW-0414">Isoprene biosynthesis</keyword>
<comment type="cofactor">
    <cofactor evidence="8">
        <name>a divalent metal cation</name>
        <dbReference type="ChEBI" id="CHEBI:60240"/>
    </cofactor>
    <text evidence="8">Binds 1 divalent metal cation per subunit.</text>
</comment>
<dbReference type="NCBIfam" id="TIGR00151">
    <property type="entry name" value="ispF"/>
    <property type="match status" value="1"/>
</dbReference>
<keyword evidence="12" id="KW-1185">Reference proteome</keyword>
<dbReference type="InterPro" id="IPR020555">
    <property type="entry name" value="MECDP_synthase_CS"/>
</dbReference>
<dbReference type="AlphaFoldDB" id="A0A7Y9LPE2"/>
<reference evidence="11 12" key="1">
    <citation type="submission" date="2020-07" db="EMBL/GenBank/DDBJ databases">
        <title>Genomic Encyclopedia of Type Strains, Phase IV (KMG-V): Genome sequencing to study the core and pangenomes of soil and plant-associated prokaryotes.</title>
        <authorList>
            <person name="Whitman W."/>
        </authorList>
    </citation>
    <scope>NUCLEOTIDE SEQUENCE [LARGE SCALE GENOMIC DNA]</scope>
    <source>
        <strain evidence="11 12">SAS40</strain>
    </source>
</reference>
<feature type="binding site" evidence="8">
    <location>
        <begin position="73"/>
        <end position="77"/>
    </location>
    <ligand>
        <name>4-CDP-2-C-methyl-D-erythritol 2-phosphate</name>
        <dbReference type="ChEBI" id="CHEBI:57919"/>
    </ligand>
</feature>
<evidence type="ECO:0000256" key="1">
    <source>
        <dbReference type="ARBA" id="ARBA00000200"/>
    </source>
</evidence>
<evidence type="ECO:0000256" key="5">
    <source>
        <dbReference type="ARBA" id="ARBA00022723"/>
    </source>
</evidence>
<dbReference type="PANTHER" id="PTHR43181:SF1">
    <property type="entry name" value="2-C-METHYL-D-ERYTHRITOL 2,4-CYCLODIPHOSPHATE SYNTHASE, CHLOROPLASTIC"/>
    <property type="match status" value="1"/>
</dbReference>
<dbReference type="RefSeq" id="WP_179588048.1">
    <property type="nucleotide sequence ID" value="NZ_JACBYR010000001.1"/>
</dbReference>
<evidence type="ECO:0000256" key="3">
    <source>
        <dbReference type="ARBA" id="ARBA00008480"/>
    </source>
</evidence>
<feature type="binding site" evidence="8">
    <location>
        <position position="22"/>
    </location>
    <ligand>
        <name>a divalent metal cation</name>
        <dbReference type="ChEBI" id="CHEBI:60240"/>
    </ligand>
</feature>
<feature type="binding site" evidence="8">
    <location>
        <position position="54"/>
    </location>
    <ligand>
        <name>a divalent metal cation</name>
        <dbReference type="ChEBI" id="CHEBI:60240"/>
    </ligand>
</feature>
<dbReference type="GO" id="GO:0019288">
    <property type="term" value="P:isopentenyl diphosphate biosynthetic process, methylerythritol 4-phosphate pathway"/>
    <property type="evidence" value="ECO:0007669"/>
    <property type="project" value="UniProtKB-UniRule"/>
</dbReference>
<dbReference type="Pfam" id="PF02542">
    <property type="entry name" value="YgbB"/>
    <property type="match status" value="1"/>
</dbReference>
<dbReference type="CDD" id="cd00554">
    <property type="entry name" value="MECDP_synthase"/>
    <property type="match status" value="1"/>
</dbReference>
<sequence length="185" mass="19541">MTTHDAPPSYFPFRIGQGFDVHALVPDRPLIIGGVTIPHTHGLLGHSDADVLLHAITDAVLGAAALGDIGRLFPDTDAAYAGADSRVLLRTAMQRVDDAGWQVVNVDATVHAQAPKIGPHAPAMVRNIADDLRIPVNCVNIKAKTNESLGYLGRKEGIAATVVAMLARKPEPVVFKDLYDGEGGA</sequence>
<comment type="caution">
    <text evidence="8">Lacks conserved residue(s) required for the propagation of feature annotation.</text>
</comment>
<dbReference type="InterPro" id="IPR036571">
    <property type="entry name" value="MECDP_synthase_sf"/>
</dbReference>
<evidence type="ECO:0000256" key="7">
    <source>
        <dbReference type="ARBA" id="ARBA00023239"/>
    </source>
</evidence>
<dbReference type="Proteomes" id="UP000542125">
    <property type="component" value="Unassembled WGS sequence"/>
</dbReference>
<comment type="catalytic activity">
    <reaction evidence="1 8 9">
        <text>4-CDP-2-C-methyl-D-erythritol 2-phosphate = 2-C-methyl-D-erythritol 2,4-cyclic diphosphate + CMP</text>
        <dbReference type="Rhea" id="RHEA:23864"/>
        <dbReference type="ChEBI" id="CHEBI:57919"/>
        <dbReference type="ChEBI" id="CHEBI:58483"/>
        <dbReference type="ChEBI" id="CHEBI:60377"/>
        <dbReference type="EC" id="4.6.1.12"/>
    </reaction>
</comment>
<evidence type="ECO:0000313" key="11">
    <source>
        <dbReference type="EMBL" id="NYE84358.1"/>
    </source>
</evidence>
<dbReference type="GO" id="GO:0046872">
    <property type="term" value="F:metal ion binding"/>
    <property type="evidence" value="ECO:0007669"/>
    <property type="project" value="UniProtKB-KW"/>
</dbReference>
<comment type="similarity">
    <text evidence="3 8 9">Belongs to the IspF family.</text>
</comment>
<evidence type="ECO:0000256" key="8">
    <source>
        <dbReference type="HAMAP-Rule" id="MF_00107"/>
    </source>
</evidence>
<evidence type="ECO:0000256" key="4">
    <source>
        <dbReference type="ARBA" id="ARBA00012579"/>
    </source>
</evidence>
<comment type="caution">
    <text evidence="11">The sequence shown here is derived from an EMBL/GenBank/DDBJ whole genome shotgun (WGS) entry which is preliminary data.</text>
</comment>
<feature type="domain" description="2-C-methyl-D-erythritol 2,4-cyclodiphosphate synthase" evidence="10">
    <location>
        <begin position="13"/>
        <end position="166"/>
    </location>
</feature>
<organism evidence="11 12">
    <name type="scientific">Pigmentiphaga litoralis</name>
    <dbReference type="NCBI Taxonomy" id="516702"/>
    <lineage>
        <taxon>Bacteria</taxon>
        <taxon>Pseudomonadati</taxon>
        <taxon>Pseudomonadota</taxon>
        <taxon>Betaproteobacteria</taxon>
        <taxon>Burkholderiales</taxon>
        <taxon>Alcaligenaceae</taxon>
        <taxon>Pigmentiphaga</taxon>
    </lineage>
</organism>
<feature type="site" description="Transition state stabilizer" evidence="8">
    <location>
        <position position="145"/>
    </location>
</feature>
<feature type="binding site" evidence="8">
    <location>
        <begin position="46"/>
        <end position="47"/>
    </location>
    <ligand>
        <name>4-CDP-2-C-methyl-D-erythritol 2-phosphate</name>
        <dbReference type="ChEBI" id="CHEBI:57919"/>
    </ligand>
</feature>
<dbReference type="PANTHER" id="PTHR43181">
    <property type="entry name" value="2-C-METHYL-D-ERYTHRITOL 2,4-CYCLODIPHOSPHATE SYNTHASE, CHLOROPLASTIC"/>
    <property type="match status" value="1"/>
</dbReference>
<evidence type="ECO:0000256" key="2">
    <source>
        <dbReference type="ARBA" id="ARBA00004709"/>
    </source>
</evidence>
<dbReference type="EMBL" id="JACBYR010000001">
    <property type="protein sequence ID" value="NYE84358.1"/>
    <property type="molecule type" value="Genomic_DNA"/>
</dbReference>
<feature type="binding site" evidence="8">
    <location>
        <position position="20"/>
    </location>
    <ligand>
        <name>a divalent metal cation</name>
        <dbReference type="ChEBI" id="CHEBI:60240"/>
    </ligand>
</feature>
<evidence type="ECO:0000256" key="6">
    <source>
        <dbReference type="ARBA" id="ARBA00023229"/>
    </source>
</evidence>
<keyword evidence="5 8" id="KW-0479">Metal-binding</keyword>